<organism evidence="2">
    <name type="scientific">Anguilla anguilla</name>
    <name type="common">European freshwater eel</name>
    <name type="synonym">Muraena anguilla</name>
    <dbReference type="NCBI Taxonomy" id="7936"/>
    <lineage>
        <taxon>Eukaryota</taxon>
        <taxon>Metazoa</taxon>
        <taxon>Chordata</taxon>
        <taxon>Craniata</taxon>
        <taxon>Vertebrata</taxon>
        <taxon>Euteleostomi</taxon>
        <taxon>Actinopterygii</taxon>
        <taxon>Neopterygii</taxon>
        <taxon>Teleostei</taxon>
        <taxon>Anguilliformes</taxon>
        <taxon>Anguillidae</taxon>
        <taxon>Anguilla</taxon>
    </lineage>
</organism>
<dbReference type="EMBL" id="GBXM01010719">
    <property type="protein sequence ID" value="JAH97858.1"/>
    <property type="molecule type" value="Transcribed_RNA"/>
</dbReference>
<dbReference type="AlphaFoldDB" id="A0A0E9X844"/>
<keyword evidence="1" id="KW-1133">Transmembrane helix</keyword>
<reference evidence="2" key="1">
    <citation type="submission" date="2014-11" db="EMBL/GenBank/DDBJ databases">
        <authorList>
            <person name="Amaro Gonzalez C."/>
        </authorList>
    </citation>
    <scope>NUCLEOTIDE SEQUENCE</scope>
</reference>
<feature type="transmembrane region" description="Helical" evidence="1">
    <location>
        <begin position="44"/>
        <end position="62"/>
    </location>
</feature>
<feature type="transmembrane region" description="Helical" evidence="1">
    <location>
        <begin position="20"/>
        <end position="37"/>
    </location>
</feature>
<reference evidence="2" key="2">
    <citation type="journal article" date="2015" name="Fish Shellfish Immunol.">
        <title>Early steps in the European eel (Anguilla anguilla)-Vibrio vulnificus interaction in the gills: Role of the RtxA13 toxin.</title>
        <authorList>
            <person name="Callol A."/>
            <person name="Pajuelo D."/>
            <person name="Ebbesson L."/>
            <person name="Teles M."/>
            <person name="MacKenzie S."/>
            <person name="Amaro C."/>
        </authorList>
    </citation>
    <scope>NUCLEOTIDE SEQUENCE</scope>
</reference>
<accession>A0A0E9X844</accession>
<protein>
    <submittedName>
        <fullName evidence="2">Uncharacterized protein</fullName>
    </submittedName>
</protein>
<evidence type="ECO:0000313" key="2">
    <source>
        <dbReference type="EMBL" id="JAH97858.1"/>
    </source>
</evidence>
<keyword evidence="1" id="KW-0812">Transmembrane</keyword>
<evidence type="ECO:0000256" key="1">
    <source>
        <dbReference type="SAM" id="Phobius"/>
    </source>
</evidence>
<name>A0A0E9X844_ANGAN</name>
<sequence>MSLNKYDTVTHEHLQTLCMVSSKTAFYLSMLIVHIHAKFKPKNASILGSIVNIALKYCFIILKHCCSRSSI</sequence>
<proteinExistence type="predicted"/>
<keyword evidence="1" id="KW-0472">Membrane</keyword>